<feature type="non-terminal residue" evidence="1">
    <location>
        <position position="44"/>
    </location>
</feature>
<organism evidence="1">
    <name type="scientific">marine metagenome</name>
    <dbReference type="NCBI Taxonomy" id="408172"/>
    <lineage>
        <taxon>unclassified sequences</taxon>
        <taxon>metagenomes</taxon>
        <taxon>ecological metagenomes</taxon>
    </lineage>
</organism>
<proteinExistence type="predicted"/>
<sequence length="44" mass="4901">MKLQIFIHTPVSRVIFNPSRICACHSPPWSSAFRKSPNLTGFGA</sequence>
<dbReference type="EMBL" id="UINC01215994">
    <property type="protein sequence ID" value="SVE41944.1"/>
    <property type="molecule type" value="Genomic_DNA"/>
</dbReference>
<gene>
    <name evidence="1" type="ORF">METZ01_LOCUS494798</name>
</gene>
<protein>
    <submittedName>
        <fullName evidence="1">Uncharacterized protein</fullName>
    </submittedName>
</protein>
<dbReference type="AlphaFoldDB" id="A0A383DC69"/>
<name>A0A383DC69_9ZZZZ</name>
<accession>A0A383DC69</accession>
<reference evidence="1" key="1">
    <citation type="submission" date="2018-05" db="EMBL/GenBank/DDBJ databases">
        <authorList>
            <person name="Lanie J.A."/>
            <person name="Ng W.-L."/>
            <person name="Kazmierczak K.M."/>
            <person name="Andrzejewski T.M."/>
            <person name="Davidsen T.M."/>
            <person name="Wayne K.J."/>
            <person name="Tettelin H."/>
            <person name="Glass J.I."/>
            <person name="Rusch D."/>
            <person name="Podicherti R."/>
            <person name="Tsui H.-C.T."/>
            <person name="Winkler M.E."/>
        </authorList>
    </citation>
    <scope>NUCLEOTIDE SEQUENCE</scope>
</reference>
<evidence type="ECO:0000313" key="1">
    <source>
        <dbReference type="EMBL" id="SVE41944.1"/>
    </source>
</evidence>